<dbReference type="Proteomes" id="UP001235030">
    <property type="component" value="Chromosome"/>
</dbReference>
<dbReference type="PANTHER" id="PTHR30461:SF23">
    <property type="entry name" value="DNA RECOMBINASE-RELATED"/>
    <property type="match status" value="1"/>
</dbReference>
<dbReference type="Gene3D" id="3.40.50.1390">
    <property type="entry name" value="Resolvase, N-terminal catalytic domain"/>
    <property type="match status" value="1"/>
</dbReference>
<keyword evidence="5" id="KW-1185">Reference proteome</keyword>
<feature type="domain" description="Resolvase/invertase-type recombinase catalytic" evidence="2">
    <location>
        <begin position="2"/>
        <end position="154"/>
    </location>
</feature>
<organism evidence="4 5">
    <name type="scientific">Terrisporobacter mayombei</name>
    <dbReference type="NCBI Taxonomy" id="1541"/>
    <lineage>
        <taxon>Bacteria</taxon>
        <taxon>Bacillati</taxon>
        <taxon>Bacillota</taxon>
        <taxon>Clostridia</taxon>
        <taxon>Peptostreptococcales</taxon>
        <taxon>Peptostreptococcaceae</taxon>
        <taxon>Terrisporobacter</taxon>
    </lineage>
</organism>
<sequence>MKTCIYLRKSRQDEEIEKKENTDTLARHRGTLLAIAKKQHLDIIEVKEEIVSGGSISSRPKMLELLEEVKNNNYDAVLCIDLDRLGRGGMQDQGLILDTFKESNTLIITPDKTYNLNNDLDEEMTEFKSFFARRELKMITKRMQKGREKSVEEGKFIASTAPFGYKFEYTKEGNKILVIDEKKAVIVKNIFDMYLNGNGAYKIKVWLDSIGVKTNNNISFSEQTIRRMLKNEIYAGYVSWNNYLRRGTKTIKQKNKDKIIYAKGKHEAIVSEEVFNKANEIISSRNTTSVTSNKELTNPLASIVKCSCCGRVMTCNYATYKDGYVQFLRCKSCNQNRGARLDVLEEKILENLKDILEHFEQQILSNTVENKNNDRVNNLKHTLSLLEKESLEINKQKNNLHDFLERGVYDIDTYLERTQILSKKSDENKKAIKNTIELIENEKTININYNDLVPNLKTVLENYNKTNDVKLKNFLLKTVIDEIIYYKEKGKRTAKFEIEIKLKVK</sequence>
<evidence type="ECO:0000256" key="1">
    <source>
        <dbReference type="SAM" id="Coils"/>
    </source>
</evidence>
<dbReference type="PROSITE" id="PS51737">
    <property type="entry name" value="RECOMBINASE_DNA_BIND"/>
    <property type="match status" value="1"/>
</dbReference>
<reference evidence="4 5" key="1">
    <citation type="submission" date="2022-07" db="EMBL/GenBank/DDBJ databases">
        <title>Genome sequence of Terrisporobacter mayombei DSM6539.</title>
        <authorList>
            <person name="Boeer T."/>
            <person name="Bengelsdorf F.R."/>
            <person name="Daniel R."/>
            <person name="Poehlein A."/>
        </authorList>
    </citation>
    <scope>NUCLEOTIDE SEQUENCE [LARGE SCALE GENOMIC DNA]</scope>
    <source>
        <strain evidence="4 5">DSM 6539</strain>
    </source>
</reference>
<keyword evidence="1" id="KW-0175">Coiled coil</keyword>
<dbReference type="InterPro" id="IPR036162">
    <property type="entry name" value="Resolvase-like_N_sf"/>
</dbReference>
<evidence type="ECO:0000259" key="3">
    <source>
        <dbReference type="PROSITE" id="PS51737"/>
    </source>
</evidence>
<evidence type="ECO:0000259" key="2">
    <source>
        <dbReference type="PROSITE" id="PS51736"/>
    </source>
</evidence>
<dbReference type="SUPFAM" id="SSF53041">
    <property type="entry name" value="Resolvase-like"/>
    <property type="match status" value="1"/>
</dbReference>
<evidence type="ECO:0008006" key="6">
    <source>
        <dbReference type="Google" id="ProtNLM"/>
    </source>
</evidence>
<gene>
    <name evidence="4" type="ORF">TEMA_09350</name>
</gene>
<dbReference type="InterPro" id="IPR038109">
    <property type="entry name" value="DNA_bind_recomb_sf"/>
</dbReference>
<evidence type="ECO:0000313" key="4">
    <source>
        <dbReference type="EMBL" id="WMT80614.1"/>
    </source>
</evidence>
<dbReference type="PANTHER" id="PTHR30461">
    <property type="entry name" value="DNA-INVERTASE FROM LAMBDOID PROPHAGE"/>
    <property type="match status" value="1"/>
</dbReference>
<dbReference type="CDD" id="cd00338">
    <property type="entry name" value="Ser_Recombinase"/>
    <property type="match status" value="1"/>
</dbReference>
<accession>A0ABY9PZL4</accession>
<feature type="coiled-coil region" evidence="1">
    <location>
        <begin position="376"/>
        <end position="442"/>
    </location>
</feature>
<dbReference type="InterPro" id="IPR011109">
    <property type="entry name" value="DNA_bind_recombinase_dom"/>
</dbReference>
<name>A0ABY9PZL4_9FIRM</name>
<evidence type="ECO:0000313" key="5">
    <source>
        <dbReference type="Proteomes" id="UP001235030"/>
    </source>
</evidence>
<dbReference type="InterPro" id="IPR006119">
    <property type="entry name" value="Resolv_N"/>
</dbReference>
<dbReference type="InterPro" id="IPR050639">
    <property type="entry name" value="SSR_resolvase"/>
</dbReference>
<protein>
    <recommendedName>
        <fullName evidence="6">Recombinase family protein</fullName>
    </recommendedName>
</protein>
<dbReference type="EMBL" id="CP101637">
    <property type="protein sequence ID" value="WMT80614.1"/>
    <property type="molecule type" value="Genomic_DNA"/>
</dbReference>
<proteinExistence type="predicted"/>
<dbReference type="Pfam" id="PF00239">
    <property type="entry name" value="Resolvase"/>
    <property type="match status" value="1"/>
</dbReference>
<dbReference type="RefSeq" id="WP_228104847.1">
    <property type="nucleotide sequence ID" value="NZ_CP101637.1"/>
</dbReference>
<feature type="domain" description="Recombinase" evidence="3">
    <location>
        <begin position="162"/>
        <end position="288"/>
    </location>
</feature>
<dbReference type="PROSITE" id="PS51736">
    <property type="entry name" value="RECOMBINASES_3"/>
    <property type="match status" value="1"/>
</dbReference>
<dbReference type="Pfam" id="PF07508">
    <property type="entry name" value="Recombinase"/>
    <property type="match status" value="1"/>
</dbReference>
<dbReference type="SMART" id="SM00857">
    <property type="entry name" value="Resolvase"/>
    <property type="match status" value="1"/>
</dbReference>
<dbReference type="Gene3D" id="3.90.1750.20">
    <property type="entry name" value="Putative Large Serine Recombinase, Chain B, Domain 2"/>
    <property type="match status" value="1"/>
</dbReference>